<dbReference type="GO" id="GO:0005975">
    <property type="term" value="P:carbohydrate metabolic process"/>
    <property type="evidence" value="ECO:0007669"/>
    <property type="project" value="InterPro"/>
</dbReference>
<name>A0A8J6J4C6_9FIRM</name>
<evidence type="ECO:0000256" key="1">
    <source>
        <dbReference type="ARBA" id="ARBA00009156"/>
    </source>
</evidence>
<dbReference type="RefSeq" id="WP_186906393.1">
    <property type="nucleotide sequence ID" value="NZ_JACOPP010000002.1"/>
</dbReference>
<evidence type="ECO:0000313" key="6">
    <source>
        <dbReference type="EMBL" id="MBC5732491.1"/>
    </source>
</evidence>
<evidence type="ECO:0000259" key="4">
    <source>
        <dbReference type="Pfam" id="PF00370"/>
    </source>
</evidence>
<dbReference type="PANTHER" id="PTHR43095">
    <property type="entry name" value="SUGAR KINASE"/>
    <property type="match status" value="1"/>
</dbReference>
<dbReference type="Pfam" id="PF02782">
    <property type="entry name" value="FGGY_C"/>
    <property type="match status" value="1"/>
</dbReference>
<dbReference type="Gene3D" id="3.30.420.40">
    <property type="match status" value="2"/>
</dbReference>
<dbReference type="AlphaFoldDB" id="A0A8J6J4C6"/>
<organism evidence="6 7">
    <name type="scientific">Lawsonibacter hominis</name>
    <dbReference type="NCBI Taxonomy" id="2763053"/>
    <lineage>
        <taxon>Bacteria</taxon>
        <taxon>Bacillati</taxon>
        <taxon>Bacillota</taxon>
        <taxon>Clostridia</taxon>
        <taxon>Eubacteriales</taxon>
        <taxon>Oscillospiraceae</taxon>
        <taxon>Lawsonibacter</taxon>
    </lineage>
</organism>
<dbReference type="SUPFAM" id="SSF53067">
    <property type="entry name" value="Actin-like ATPase domain"/>
    <property type="match status" value="2"/>
</dbReference>
<dbReference type="InterPro" id="IPR018484">
    <property type="entry name" value="FGGY_N"/>
</dbReference>
<evidence type="ECO:0000259" key="5">
    <source>
        <dbReference type="Pfam" id="PF02782"/>
    </source>
</evidence>
<protein>
    <submittedName>
        <fullName evidence="6">Autoinducer-2 kinase</fullName>
    </submittedName>
</protein>
<keyword evidence="2" id="KW-0808">Transferase</keyword>
<dbReference type="InterPro" id="IPR000577">
    <property type="entry name" value="Carb_kinase_FGGY"/>
</dbReference>
<comment type="similarity">
    <text evidence="1">Belongs to the FGGY kinase family.</text>
</comment>
<dbReference type="InterPro" id="IPR043129">
    <property type="entry name" value="ATPase_NBD"/>
</dbReference>
<reference evidence="6" key="1">
    <citation type="submission" date="2020-08" db="EMBL/GenBank/DDBJ databases">
        <title>Genome public.</title>
        <authorList>
            <person name="Liu C."/>
            <person name="Sun Q."/>
        </authorList>
    </citation>
    <scope>NUCLEOTIDE SEQUENCE</scope>
    <source>
        <strain evidence="6">NSJ-51</strain>
    </source>
</reference>
<keyword evidence="7" id="KW-1185">Reference proteome</keyword>
<dbReference type="Pfam" id="PF00370">
    <property type="entry name" value="FGGY_N"/>
    <property type="match status" value="1"/>
</dbReference>
<dbReference type="Proteomes" id="UP000661435">
    <property type="component" value="Unassembled WGS sequence"/>
</dbReference>
<sequence length="533" mass="58946">MAGRYIATIDCGSSNVRCILFDMQTGRQIGVASRDWYVPQNSTIPGAYDFDSRLNWPLVCECTRKALASVDPADVVAVTASGFRHGIFCMDQSGQEVLYGCFNMDSRMDGEELREAGLEREVFDRAGDWPTLHGLPRLMWIKRHDPKAFDRMGKFMLVSDWVVYRLCGEIAVEPGNASSTLLLDLHTRQWSEELMQRCGLPKEIFPPVVDAGTVLGRVGAAVAEQTGFAPGTLVTAGVADTQAGLVGVGAMGVGTSAIVGGTYWLDCHIADEAHTDPEYRTRLSCHSERGEWIYEGVGFYVGLTVRWFRDVFGAYEKETARACGLDPYYLLDRLTLDVPAGSYGLQVLFSDVANQQNWRMCAPTFLGWDILDPAKSHRGVFFKAILENACYQAFGEYANVGRITGRTDLPRQLVLSGGAAHSPVWCQILSDVLGKPVITPVEKEGTAIGAAIYAAVGAGLYHSTDEAVKALVRQERVYEPDLGNHAVYLEEYARWRALYENGLDLLERGLVKSMWQPPLTRSETQKANPWKLR</sequence>
<dbReference type="GO" id="GO:0016301">
    <property type="term" value="F:kinase activity"/>
    <property type="evidence" value="ECO:0007669"/>
    <property type="project" value="UniProtKB-KW"/>
</dbReference>
<dbReference type="EMBL" id="JACOPP010000002">
    <property type="protein sequence ID" value="MBC5732491.1"/>
    <property type="molecule type" value="Genomic_DNA"/>
</dbReference>
<evidence type="ECO:0000256" key="2">
    <source>
        <dbReference type="ARBA" id="ARBA00022679"/>
    </source>
</evidence>
<proteinExistence type="inferred from homology"/>
<accession>A0A8J6J4C6</accession>
<keyword evidence="3 6" id="KW-0418">Kinase</keyword>
<dbReference type="InterPro" id="IPR018485">
    <property type="entry name" value="FGGY_C"/>
</dbReference>
<evidence type="ECO:0000313" key="7">
    <source>
        <dbReference type="Proteomes" id="UP000661435"/>
    </source>
</evidence>
<dbReference type="PIRSF" id="PIRSF000538">
    <property type="entry name" value="GlpK"/>
    <property type="match status" value="1"/>
</dbReference>
<evidence type="ECO:0000256" key="3">
    <source>
        <dbReference type="ARBA" id="ARBA00022777"/>
    </source>
</evidence>
<feature type="domain" description="Carbohydrate kinase FGGY C-terminal" evidence="5">
    <location>
        <begin position="254"/>
        <end position="457"/>
    </location>
</feature>
<dbReference type="PANTHER" id="PTHR43095:SF1">
    <property type="entry name" value="AUTOINDUCER-2 KINASE"/>
    <property type="match status" value="1"/>
</dbReference>
<gene>
    <name evidence="6" type="ORF">H8S57_01955</name>
</gene>
<comment type="caution">
    <text evidence="6">The sequence shown here is derived from an EMBL/GenBank/DDBJ whole genome shotgun (WGS) entry which is preliminary data.</text>
</comment>
<dbReference type="InterPro" id="IPR050406">
    <property type="entry name" value="FGGY_Carb_Kinase"/>
</dbReference>
<feature type="domain" description="Carbohydrate kinase FGGY N-terminal" evidence="4">
    <location>
        <begin position="5"/>
        <end position="247"/>
    </location>
</feature>